<sequence>MEATKIEESREIYINASKVSHFTQFNRFTKEDEDLEILYEHNLWLQKYFRPVSQDPIAEIVHKLGDAEISSLAEDLGVSVPPESKDTPKKSIIRKIEEKVKEAVEADYDKSKIIIQTVGKGDGLEKLENKIEEIVRVERGTLNESKDIKSLGLEVKIDTSFKKKELFRFDSKNVTYKVIIGGRIDGYVDESTILETKHRRNRLFGFIPKYEMVQIEMYLHILNLKKCLHVENYNGLQNKTEYAQNDTFLNEIKDQMKQYFDKFLEKYKI</sequence>
<dbReference type="KEGG" id="vg:19738668"/>
<organism evidence="1 2">
    <name type="scientific">Armadillidium vulgare iridescent virus</name>
    <dbReference type="NCBI Taxonomy" id="72201"/>
    <lineage>
        <taxon>Viruses</taxon>
        <taxon>Varidnaviria</taxon>
        <taxon>Bamfordvirae</taxon>
        <taxon>Nucleocytoviricota</taxon>
        <taxon>Megaviricetes</taxon>
        <taxon>Pimascovirales</taxon>
        <taxon>Pimascovirales incertae sedis</taxon>
        <taxon>Iridoviridae</taxon>
        <taxon>Betairidovirinae</taxon>
        <taxon>Iridovirus</taxon>
        <taxon>Iridovirus armadillidium1</taxon>
        <taxon>Invertebrate iridescent virus 31</taxon>
    </lineage>
</organism>
<protein>
    <submittedName>
        <fullName evidence="1">Uncharacterized protein</fullName>
    </submittedName>
</protein>
<proteinExistence type="predicted"/>
<evidence type="ECO:0000313" key="1">
    <source>
        <dbReference type="EMBL" id="CCV02456.1"/>
    </source>
</evidence>
<evidence type="ECO:0000313" key="2">
    <source>
        <dbReference type="Proteomes" id="UP000114278"/>
    </source>
</evidence>
<keyword evidence="2" id="KW-1185">Reference proteome</keyword>
<dbReference type="GeneID" id="19738668"/>
<reference evidence="1 2" key="1">
    <citation type="journal article" date="2014" name="J. Gen. Virol.">
        <title>Genome sequence of a crustacean iridovirus, IIV31, isolated from the pill bug, Armadillidium vulgare.</title>
        <authorList>
            <person name="Piegu B."/>
            <person name="Guizard S."/>
            <person name="Yeping T."/>
            <person name="Cruaud C."/>
            <person name="Asgari S."/>
            <person name="Bideshi D.K."/>
            <person name="Federici B.A."/>
            <person name="Bigot Y."/>
        </authorList>
    </citation>
    <scope>NUCLEOTIDE SEQUENCE [LARGE SCALE GENOMIC DNA]</scope>
</reference>
<dbReference type="OrthoDB" id="5697at10239"/>
<dbReference type="RefSeq" id="YP_009046698.1">
    <property type="nucleotide sequence ID" value="NC_024451.1"/>
</dbReference>
<dbReference type="EMBL" id="HF920637">
    <property type="protein sequence ID" value="CCV02456.1"/>
    <property type="molecule type" value="Genomic_DNA"/>
</dbReference>
<dbReference type="Gene3D" id="3.90.320.10">
    <property type="match status" value="1"/>
</dbReference>
<accession>A0A068QKG1</accession>
<gene>
    <name evidence="1" type="primary">084R</name>
    <name evidence="1" type="ORF">IIV31_084R</name>
</gene>
<dbReference type="Proteomes" id="UP000114278">
    <property type="component" value="Segment"/>
</dbReference>
<dbReference type="InterPro" id="IPR011604">
    <property type="entry name" value="PDDEXK-like_dom_sf"/>
</dbReference>
<name>A0A068QKG1_9VIRU</name>